<gene>
    <name evidence="2" type="ORF">ACFL27_06050</name>
</gene>
<reference evidence="2 3" key="1">
    <citation type="submission" date="2024-09" db="EMBL/GenBank/DDBJ databases">
        <title>Laminarin stimulates single cell rates of sulfate reduction while oxygen inhibits transcriptomic activity in coastal marine sediment.</title>
        <authorList>
            <person name="Lindsay M."/>
            <person name="Orcutt B."/>
            <person name="Emerson D."/>
            <person name="Stepanauskas R."/>
            <person name="D'Angelo T."/>
        </authorList>
    </citation>
    <scope>NUCLEOTIDE SEQUENCE [LARGE SCALE GENOMIC DNA]</scope>
    <source>
        <strain evidence="2">SAG AM-311-K15</strain>
    </source>
</reference>
<protein>
    <submittedName>
        <fullName evidence="2">DUF4390 domain-containing protein</fullName>
    </submittedName>
</protein>
<comment type="caution">
    <text evidence="2">The sequence shown here is derived from an EMBL/GenBank/DDBJ whole genome shotgun (WGS) entry which is preliminary data.</text>
</comment>
<keyword evidence="1" id="KW-1133">Transmembrane helix</keyword>
<proteinExistence type="predicted"/>
<feature type="transmembrane region" description="Helical" evidence="1">
    <location>
        <begin position="20"/>
        <end position="39"/>
    </location>
</feature>
<dbReference type="EMBL" id="JBHPBY010000057">
    <property type="protein sequence ID" value="MFC1849753.1"/>
    <property type="molecule type" value="Genomic_DNA"/>
</dbReference>
<keyword evidence="1" id="KW-0812">Transmembrane</keyword>
<evidence type="ECO:0000256" key="1">
    <source>
        <dbReference type="SAM" id="Phobius"/>
    </source>
</evidence>
<keyword evidence="1" id="KW-0472">Membrane</keyword>
<name>A0ABV6YU92_UNCC1</name>
<dbReference type="Pfam" id="PF14334">
    <property type="entry name" value="DUF4390"/>
    <property type="match status" value="1"/>
</dbReference>
<dbReference type="Proteomes" id="UP001594351">
    <property type="component" value="Unassembled WGS sequence"/>
</dbReference>
<accession>A0ABV6YU92</accession>
<keyword evidence="3" id="KW-1185">Reference proteome</keyword>
<dbReference type="InterPro" id="IPR025500">
    <property type="entry name" value="DUF4390"/>
</dbReference>
<evidence type="ECO:0000313" key="2">
    <source>
        <dbReference type="EMBL" id="MFC1849753.1"/>
    </source>
</evidence>
<sequence length="206" mass="24050">MKSHAVDDRLFFVELQGLGRWIMFFFFLLIPLFMIKLSLSATKGKPRLEVPSVSVVENQILVVTRLKDAFSSELQKTIESGKAVSFQFTIQFLRSRFIFPDEKIWSYLVDQTVLYNSATREYAVTIVENATKNTKYTRNPSEMMNWISTFQCVLPAAVERKNEQKEHYVRIWAEAETQPFPGGFKTRTIYSKKFVPIRLYEPGHKE</sequence>
<evidence type="ECO:0000313" key="3">
    <source>
        <dbReference type="Proteomes" id="UP001594351"/>
    </source>
</evidence>
<organism evidence="2 3">
    <name type="scientific">candidate division CSSED10-310 bacterium</name>
    <dbReference type="NCBI Taxonomy" id="2855610"/>
    <lineage>
        <taxon>Bacteria</taxon>
        <taxon>Bacteria division CSSED10-310</taxon>
    </lineage>
</organism>